<dbReference type="RefSeq" id="WP_002633115.1">
    <property type="nucleotide sequence ID" value="NZ_CP012109.1"/>
</dbReference>
<dbReference type="GO" id="GO:0003700">
    <property type="term" value="F:DNA-binding transcription factor activity"/>
    <property type="evidence" value="ECO:0007669"/>
    <property type="project" value="InterPro"/>
</dbReference>
<dbReference type="PATRIC" id="fig|1297742.4.peg.5316"/>
<dbReference type="InterPro" id="IPR018060">
    <property type="entry name" value="HTH_AraC"/>
</dbReference>
<dbReference type="InterPro" id="IPR009057">
    <property type="entry name" value="Homeodomain-like_sf"/>
</dbReference>
<protein>
    <submittedName>
        <fullName evidence="6">Transcriptional regulator, AraC family</fullName>
    </submittedName>
</protein>
<dbReference type="AlphaFoldDB" id="A0A0H4X352"/>
<keyword evidence="7" id="KW-1185">Reference proteome</keyword>
<dbReference type="Gene3D" id="1.10.10.60">
    <property type="entry name" value="Homeodomain-like"/>
    <property type="match status" value="1"/>
</dbReference>
<keyword evidence="2" id="KW-0238">DNA-binding</keyword>
<evidence type="ECO:0000256" key="1">
    <source>
        <dbReference type="ARBA" id="ARBA00023015"/>
    </source>
</evidence>
<dbReference type="KEGG" id="mym:A176_005235"/>
<dbReference type="PANTHER" id="PTHR43130">
    <property type="entry name" value="ARAC-FAMILY TRANSCRIPTIONAL REGULATOR"/>
    <property type="match status" value="1"/>
</dbReference>
<sequence>MKRPSRPGSLRLGLLLYPGCMPAGLLATADLVRAVNRRAGRAVFELAWLGLNRKPIVTEDGLTLRPRHVLGEFPCDVCLLPGFWAEKEADVETMLGRQAELIEALRQAPTGQALWSYCVGVALAAAAGALDGKAATGTWWFQHLLQRRFARVRWRFPEPLVADRGAVTASGAQGYLPLMTQQLGQWVSPEVMRDVEQVLMLPRPPTAHPAFRPVELMELHSTALRRLLVYAQSVPASELSLTRAAEHCAVSPRTLCRQIEAHTGRSAGAWLRLVKLRQVSDALTTSLAPLKVIGEQLGYLNESSLHRAFKQTTGMTPVHYRQAFGNVKSPQPPRRPVHPLRNKHVSVSTTETP</sequence>
<gene>
    <name evidence="6" type="ORF">A176_005235</name>
</gene>
<evidence type="ECO:0000256" key="3">
    <source>
        <dbReference type="ARBA" id="ARBA00023163"/>
    </source>
</evidence>
<feature type="domain" description="HTH araC/xylS-type" evidence="5">
    <location>
        <begin position="225"/>
        <end position="323"/>
    </location>
</feature>
<feature type="compositionally biased region" description="Basic residues" evidence="4">
    <location>
        <begin position="335"/>
        <end position="344"/>
    </location>
</feature>
<dbReference type="InterPro" id="IPR052158">
    <property type="entry name" value="INH-QAR"/>
</dbReference>
<name>A0A0H4X352_9BACT</name>
<dbReference type="EMBL" id="CP012109">
    <property type="protein sequence ID" value="AKQ68323.1"/>
    <property type="molecule type" value="Genomic_DNA"/>
</dbReference>
<dbReference type="PROSITE" id="PS00041">
    <property type="entry name" value="HTH_ARAC_FAMILY_1"/>
    <property type="match status" value="1"/>
</dbReference>
<dbReference type="STRING" id="1297742.A176_005235"/>
<proteinExistence type="predicted"/>
<dbReference type="PROSITE" id="PS01124">
    <property type="entry name" value="HTH_ARAC_FAMILY_2"/>
    <property type="match status" value="1"/>
</dbReference>
<reference evidence="6 7" key="1">
    <citation type="journal article" date="2016" name="PLoS ONE">
        <title>Complete Genome Sequence and Comparative Genomics of a Novel Myxobacterium Myxococcus hansupus.</title>
        <authorList>
            <person name="Sharma G."/>
            <person name="Narwani T."/>
            <person name="Subramanian S."/>
        </authorList>
    </citation>
    <scope>NUCLEOTIDE SEQUENCE [LARGE SCALE GENOMIC DNA]</scope>
    <source>
        <strain evidence="7">mixupus</strain>
    </source>
</reference>
<dbReference type="SUPFAM" id="SSF46689">
    <property type="entry name" value="Homeodomain-like"/>
    <property type="match status" value="1"/>
</dbReference>
<keyword evidence="1" id="KW-0805">Transcription regulation</keyword>
<evidence type="ECO:0000313" key="6">
    <source>
        <dbReference type="EMBL" id="AKQ68323.1"/>
    </source>
</evidence>
<dbReference type="GO" id="GO:0043565">
    <property type="term" value="F:sequence-specific DNA binding"/>
    <property type="evidence" value="ECO:0007669"/>
    <property type="project" value="InterPro"/>
</dbReference>
<organism evidence="6 7">
    <name type="scientific">Pseudomyxococcus hansupus</name>
    <dbReference type="NCBI Taxonomy" id="1297742"/>
    <lineage>
        <taxon>Bacteria</taxon>
        <taxon>Pseudomonadati</taxon>
        <taxon>Myxococcota</taxon>
        <taxon>Myxococcia</taxon>
        <taxon>Myxococcales</taxon>
        <taxon>Cystobacterineae</taxon>
        <taxon>Myxococcaceae</taxon>
        <taxon>Pseudomyxococcus</taxon>
    </lineage>
</organism>
<dbReference type="SMART" id="SM00342">
    <property type="entry name" value="HTH_ARAC"/>
    <property type="match status" value="1"/>
</dbReference>
<accession>A0A0H4X352</accession>
<dbReference type="Gene3D" id="3.40.50.880">
    <property type="match status" value="1"/>
</dbReference>
<evidence type="ECO:0000313" key="7">
    <source>
        <dbReference type="Proteomes" id="UP000009026"/>
    </source>
</evidence>
<evidence type="ECO:0000256" key="2">
    <source>
        <dbReference type="ARBA" id="ARBA00023125"/>
    </source>
</evidence>
<dbReference type="InterPro" id="IPR029062">
    <property type="entry name" value="Class_I_gatase-like"/>
</dbReference>
<dbReference type="InterPro" id="IPR018062">
    <property type="entry name" value="HTH_AraC-typ_CS"/>
</dbReference>
<dbReference type="PANTHER" id="PTHR43130:SF11">
    <property type="entry name" value="TRANSCRIPTIONAL REGULATORY PROTEIN"/>
    <property type="match status" value="1"/>
</dbReference>
<feature type="region of interest" description="Disordered" evidence="4">
    <location>
        <begin position="325"/>
        <end position="353"/>
    </location>
</feature>
<evidence type="ECO:0000256" key="4">
    <source>
        <dbReference type="SAM" id="MobiDB-lite"/>
    </source>
</evidence>
<dbReference type="SUPFAM" id="SSF52317">
    <property type="entry name" value="Class I glutamine amidotransferase-like"/>
    <property type="match status" value="1"/>
</dbReference>
<dbReference type="Pfam" id="PF12833">
    <property type="entry name" value="HTH_18"/>
    <property type="match status" value="1"/>
</dbReference>
<evidence type="ECO:0000259" key="5">
    <source>
        <dbReference type="PROSITE" id="PS01124"/>
    </source>
</evidence>
<dbReference type="eggNOG" id="COG4977">
    <property type="taxonomic scope" value="Bacteria"/>
</dbReference>
<dbReference type="Proteomes" id="UP000009026">
    <property type="component" value="Chromosome"/>
</dbReference>
<keyword evidence="3" id="KW-0804">Transcription</keyword>